<proteinExistence type="predicted"/>
<dbReference type="GeneID" id="79304848"/>
<gene>
    <name evidence="2" type="ORF">ACFQJ6_18665</name>
</gene>
<evidence type="ECO:0000313" key="3">
    <source>
        <dbReference type="Proteomes" id="UP001596407"/>
    </source>
</evidence>
<feature type="region of interest" description="Disordered" evidence="1">
    <location>
        <begin position="1"/>
        <end position="22"/>
    </location>
</feature>
<comment type="caution">
    <text evidence="2">The sequence shown here is derived from an EMBL/GenBank/DDBJ whole genome shotgun (WGS) entry which is preliminary data.</text>
</comment>
<dbReference type="Proteomes" id="UP001596407">
    <property type="component" value="Unassembled WGS sequence"/>
</dbReference>
<sequence>MVPRDERSRSSSQSSHEYRSTRRNYLRRAAQLGATGSLVATAGCLDALESSSVGHATTPIQEGTSGLAAEEFDEYVGRMQERYGDSGPYGTAGRKIGQTLDFRRAWTKQLHVTENGQPYGGEKDNLLVAADNALVLYEIPDKVDENGNQHFLILLWSAGRVPEWKRGGNVLDGTPVFRRLQTGVELDVHTEDLLLYSPSSRHDSSSVPFSSPSPNTPEFESSYPLRGGSVEPVASETRVGEEGQYAIRWSGEVSETQAVIGVCEARWRPDETFSFVWDAEIEGGKSRLS</sequence>
<keyword evidence="3" id="KW-1185">Reference proteome</keyword>
<evidence type="ECO:0000256" key="1">
    <source>
        <dbReference type="SAM" id="MobiDB-lite"/>
    </source>
</evidence>
<protein>
    <recommendedName>
        <fullName evidence="4">Twin-arginine translocation signal domain-containing protein</fullName>
    </recommendedName>
</protein>
<feature type="compositionally biased region" description="Low complexity" evidence="1">
    <location>
        <begin position="205"/>
        <end position="217"/>
    </location>
</feature>
<evidence type="ECO:0008006" key="4">
    <source>
        <dbReference type="Google" id="ProtNLM"/>
    </source>
</evidence>
<name>A0ABD5WPY3_9EURY</name>
<evidence type="ECO:0000313" key="2">
    <source>
        <dbReference type="EMBL" id="MFC7081815.1"/>
    </source>
</evidence>
<feature type="region of interest" description="Disordered" evidence="1">
    <location>
        <begin position="199"/>
        <end position="235"/>
    </location>
</feature>
<dbReference type="EMBL" id="JBHSZH010000005">
    <property type="protein sequence ID" value="MFC7081815.1"/>
    <property type="molecule type" value="Genomic_DNA"/>
</dbReference>
<dbReference type="RefSeq" id="WP_276280225.1">
    <property type="nucleotide sequence ID" value="NZ_CP119809.1"/>
</dbReference>
<dbReference type="AlphaFoldDB" id="A0ABD5WPY3"/>
<reference evidence="2 3" key="1">
    <citation type="journal article" date="2019" name="Int. J. Syst. Evol. Microbiol.">
        <title>The Global Catalogue of Microorganisms (GCM) 10K type strain sequencing project: providing services to taxonomists for standard genome sequencing and annotation.</title>
        <authorList>
            <consortium name="The Broad Institute Genomics Platform"/>
            <consortium name="The Broad Institute Genome Sequencing Center for Infectious Disease"/>
            <person name="Wu L."/>
            <person name="Ma J."/>
        </authorList>
    </citation>
    <scope>NUCLEOTIDE SEQUENCE [LARGE SCALE GENOMIC DNA]</scope>
    <source>
        <strain evidence="2 3">DT72</strain>
    </source>
</reference>
<accession>A0ABD5WPY3</accession>
<organism evidence="2 3">
    <name type="scientific">Halorussus caseinilyticus</name>
    <dbReference type="NCBI Taxonomy" id="3034025"/>
    <lineage>
        <taxon>Archaea</taxon>
        <taxon>Methanobacteriati</taxon>
        <taxon>Methanobacteriota</taxon>
        <taxon>Stenosarchaea group</taxon>
        <taxon>Halobacteria</taxon>
        <taxon>Halobacteriales</taxon>
        <taxon>Haladaptataceae</taxon>
        <taxon>Halorussus</taxon>
    </lineage>
</organism>